<feature type="region of interest" description="Disordered" evidence="1">
    <location>
        <begin position="1"/>
        <end position="26"/>
    </location>
</feature>
<accession>A0AAV4Y3G2</accession>
<evidence type="ECO:0000256" key="1">
    <source>
        <dbReference type="SAM" id="MobiDB-lite"/>
    </source>
</evidence>
<evidence type="ECO:0000313" key="3">
    <source>
        <dbReference type="Proteomes" id="UP001054945"/>
    </source>
</evidence>
<organism evidence="2 3">
    <name type="scientific">Caerostris extrusa</name>
    <name type="common">Bark spider</name>
    <name type="synonym">Caerostris bankana</name>
    <dbReference type="NCBI Taxonomy" id="172846"/>
    <lineage>
        <taxon>Eukaryota</taxon>
        <taxon>Metazoa</taxon>
        <taxon>Ecdysozoa</taxon>
        <taxon>Arthropoda</taxon>
        <taxon>Chelicerata</taxon>
        <taxon>Arachnida</taxon>
        <taxon>Araneae</taxon>
        <taxon>Araneomorphae</taxon>
        <taxon>Entelegynae</taxon>
        <taxon>Araneoidea</taxon>
        <taxon>Araneidae</taxon>
        <taxon>Caerostris</taxon>
    </lineage>
</organism>
<gene>
    <name evidence="2" type="ORF">CEXT_542981</name>
</gene>
<protein>
    <submittedName>
        <fullName evidence="2">Uncharacterized protein</fullName>
    </submittedName>
</protein>
<keyword evidence="3" id="KW-1185">Reference proteome</keyword>
<dbReference type="EMBL" id="BPLR01018605">
    <property type="protein sequence ID" value="GIZ00956.1"/>
    <property type="molecule type" value="Genomic_DNA"/>
</dbReference>
<dbReference type="Proteomes" id="UP001054945">
    <property type="component" value="Unassembled WGS sequence"/>
</dbReference>
<sequence length="178" mass="20250">MPPQDKPEVRDTKRPDHADDDHHADPGRRCSAEVLNYFLFPHFKQPSPHFKFHSTVTGSVSTRISKPYDVFQKVIPTAPDKRRLAHETYTWAPEIGDGCFVFGIRIPRTGFNPCHPPKMTRLLLNSSLGHQGGLLLSCKEGFWALCMDVVMLRTDGIKLSSESSSYQVKILYVKLEKR</sequence>
<name>A0AAV4Y3G2_CAEEX</name>
<dbReference type="AlphaFoldDB" id="A0AAV4Y3G2"/>
<reference evidence="2 3" key="1">
    <citation type="submission" date="2021-06" db="EMBL/GenBank/DDBJ databases">
        <title>Caerostris extrusa draft genome.</title>
        <authorList>
            <person name="Kono N."/>
            <person name="Arakawa K."/>
        </authorList>
    </citation>
    <scope>NUCLEOTIDE SEQUENCE [LARGE SCALE GENOMIC DNA]</scope>
</reference>
<comment type="caution">
    <text evidence="2">The sequence shown here is derived from an EMBL/GenBank/DDBJ whole genome shotgun (WGS) entry which is preliminary data.</text>
</comment>
<evidence type="ECO:0000313" key="2">
    <source>
        <dbReference type="EMBL" id="GIZ00956.1"/>
    </source>
</evidence>
<proteinExistence type="predicted"/>